<dbReference type="AlphaFoldDB" id="A0A2K3MYQ4"/>
<dbReference type="PANTHER" id="PTHR36617">
    <property type="entry name" value="PROTEIN, PUTATIVE-RELATED"/>
    <property type="match status" value="1"/>
</dbReference>
<dbReference type="EMBL" id="ASHM01013971">
    <property type="protein sequence ID" value="PNX95930.1"/>
    <property type="molecule type" value="Genomic_DNA"/>
</dbReference>
<organism evidence="1 2">
    <name type="scientific">Trifolium pratense</name>
    <name type="common">Red clover</name>
    <dbReference type="NCBI Taxonomy" id="57577"/>
    <lineage>
        <taxon>Eukaryota</taxon>
        <taxon>Viridiplantae</taxon>
        <taxon>Streptophyta</taxon>
        <taxon>Embryophyta</taxon>
        <taxon>Tracheophyta</taxon>
        <taxon>Spermatophyta</taxon>
        <taxon>Magnoliopsida</taxon>
        <taxon>eudicotyledons</taxon>
        <taxon>Gunneridae</taxon>
        <taxon>Pentapetalae</taxon>
        <taxon>rosids</taxon>
        <taxon>fabids</taxon>
        <taxon>Fabales</taxon>
        <taxon>Fabaceae</taxon>
        <taxon>Papilionoideae</taxon>
        <taxon>50 kb inversion clade</taxon>
        <taxon>NPAAA clade</taxon>
        <taxon>Hologalegina</taxon>
        <taxon>IRL clade</taxon>
        <taxon>Trifolieae</taxon>
        <taxon>Trifolium</taxon>
    </lineage>
</organism>
<sequence length="104" mass="11887">VHSSNRWQWCPDPNTGYTVRGAYLLLTSPALVTMDAAEILIWHSQVHSSNRWQWCPDPNTGYTVRGAYLLLTSPALVTMDAAEILIWHSQVPLKVFIFAWRYIA</sequence>
<evidence type="ECO:0000313" key="2">
    <source>
        <dbReference type="Proteomes" id="UP000236291"/>
    </source>
</evidence>
<accession>A0A2K3MYQ4</accession>
<name>A0A2K3MYQ4_TRIPR</name>
<dbReference type="PANTHER" id="PTHR36617:SF5">
    <property type="entry name" value="OS05G0421675 PROTEIN"/>
    <property type="match status" value="1"/>
</dbReference>
<reference evidence="1 2" key="1">
    <citation type="journal article" date="2014" name="Am. J. Bot.">
        <title>Genome assembly and annotation for red clover (Trifolium pratense; Fabaceae).</title>
        <authorList>
            <person name="Istvanek J."/>
            <person name="Jaros M."/>
            <person name="Krenek A."/>
            <person name="Repkova J."/>
        </authorList>
    </citation>
    <scope>NUCLEOTIDE SEQUENCE [LARGE SCALE GENOMIC DNA]</scope>
    <source>
        <strain evidence="2">cv. Tatra</strain>
        <tissue evidence="1">Young leaves</tissue>
    </source>
</reference>
<evidence type="ECO:0000313" key="1">
    <source>
        <dbReference type="EMBL" id="PNX95930.1"/>
    </source>
</evidence>
<feature type="non-terminal residue" evidence="1">
    <location>
        <position position="1"/>
    </location>
</feature>
<proteinExistence type="predicted"/>
<comment type="caution">
    <text evidence="1">The sequence shown here is derived from an EMBL/GenBank/DDBJ whole genome shotgun (WGS) entry which is preliminary data.</text>
</comment>
<keyword evidence="1" id="KW-0346">Stress response</keyword>
<protein>
    <submittedName>
        <fullName evidence="1">Heat shock protein</fullName>
    </submittedName>
</protein>
<gene>
    <name evidence="1" type="ORF">L195_g019129</name>
</gene>
<dbReference type="Proteomes" id="UP000236291">
    <property type="component" value="Unassembled WGS sequence"/>
</dbReference>
<reference evidence="1 2" key="2">
    <citation type="journal article" date="2017" name="Front. Plant Sci.">
        <title>Gene Classification and Mining of Molecular Markers Useful in Red Clover (Trifolium pratense) Breeding.</title>
        <authorList>
            <person name="Istvanek J."/>
            <person name="Dluhosova J."/>
            <person name="Dluhos P."/>
            <person name="Patkova L."/>
            <person name="Nedelnik J."/>
            <person name="Repkova J."/>
        </authorList>
    </citation>
    <scope>NUCLEOTIDE SEQUENCE [LARGE SCALE GENOMIC DNA]</scope>
    <source>
        <strain evidence="2">cv. Tatra</strain>
        <tissue evidence="1">Young leaves</tissue>
    </source>
</reference>